<feature type="region of interest" description="Disordered" evidence="1">
    <location>
        <begin position="1"/>
        <end position="26"/>
    </location>
</feature>
<evidence type="ECO:0000313" key="2">
    <source>
        <dbReference type="EMBL" id="MBP2331980.1"/>
    </source>
</evidence>
<gene>
    <name evidence="2" type="ORF">JOF33_000679</name>
</gene>
<protein>
    <submittedName>
        <fullName evidence="2">Uncharacterized protein</fullName>
    </submittedName>
</protein>
<dbReference type="Proteomes" id="UP001519305">
    <property type="component" value="Unassembled WGS sequence"/>
</dbReference>
<reference evidence="2 3" key="1">
    <citation type="submission" date="2021-03" db="EMBL/GenBank/DDBJ databases">
        <title>Sequencing the genomes of 1000 actinobacteria strains.</title>
        <authorList>
            <person name="Klenk H.-P."/>
        </authorList>
    </citation>
    <scope>NUCLEOTIDE SEQUENCE [LARGE SCALE GENOMIC DNA]</scope>
    <source>
        <strain evidence="2 3">DSM 44506</strain>
    </source>
</reference>
<keyword evidence="3" id="KW-1185">Reference proteome</keyword>
<comment type="caution">
    <text evidence="2">The sequence shown here is derived from an EMBL/GenBank/DDBJ whole genome shotgun (WGS) entry which is preliminary data.</text>
</comment>
<evidence type="ECO:0000256" key="1">
    <source>
        <dbReference type="SAM" id="MobiDB-lite"/>
    </source>
</evidence>
<dbReference type="EMBL" id="JAGINY010000001">
    <property type="protein sequence ID" value="MBP2331980.1"/>
    <property type="molecule type" value="Genomic_DNA"/>
</dbReference>
<accession>A0ABS4U5Q1</accession>
<feature type="compositionally biased region" description="Polar residues" evidence="1">
    <location>
        <begin position="1"/>
        <end position="19"/>
    </location>
</feature>
<organism evidence="2 3">
    <name type="scientific">Corynebacterium freneyi</name>
    <dbReference type="NCBI Taxonomy" id="134034"/>
    <lineage>
        <taxon>Bacteria</taxon>
        <taxon>Bacillati</taxon>
        <taxon>Actinomycetota</taxon>
        <taxon>Actinomycetes</taxon>
        <taxon>Mycobacteriales</taxon>
        <taxon>Corynebacteriaceae</taxon>
        <taxon>Corynebacterium</taxon>
    </lineage>
</organism>
<proteinExistence type="predicted"/>
<evidence type="ECO:0000313" key="3">
    <source>
        <dbReference type="Proteomes" id="UP001519305"/>
    </source>
</evidence>
<sequence length="47" mass="5122">MVANPSGQRLSGHTDSSNAIHVPDLERHLFLRPPTTQHHCHPNGNSG</sequence>
<name>A0ABS4U5Q1_9CORY</name>